<organism evidence="1 2">
    <name type="scientific">Olea europaea subsp. europaea</name>
    <dbReference type="NCBI Taxonomy" id="158383"/>
    <lineage>
        <taxon>Eukaryota</taxon>
        <taxon>Viridiplantae</taxon>
        <taxon>Streptophyta</taxon>
        <taxon>Embryophyta</taxon>
        <taxon>Tracheophyta</taxon>
        <taxon>Spermatophyta</taxon>
        <taxon>Magnoliopsida</taxon>
        <taxon>eudicotyledons</taxon>
        <taxon>Gunneridae</taxon>
        <taxon>Pentapetalae</taxon>
        <taxon>asterids</taxon>
        <taxon>lamiids</taxon>
        <taxon>Lamiales</taxon>
        <taxon>Oleaceae</taxon>
        <taxon>Oleeae</taxon>
        <taxon>Olea</taxon>
    </lineage>
</organism>
<accession>A0A8S0PM54</accession>
<reference evidence="1 2" key="1">
    <citation type="submission" date="2019-12" db="EMBL/GenBank/DDBJ databases">
        <authorList>
            <person name="Alioto T."/>
            <person name="Alioto T."/>
            <person name="Gomez Garrido J."/>
        </authorList>
    </citation>
    <scope>NUCLEOTIDE SEQUENCE [LARGE SCALE GENOMIC DNA]</scope>
</reference>
<dbReference type="Gramene" id="OE9A042689T1">
    <property type="protein sequence ID" value="OE9A042689C1"/>
    <property type="gene ID" value="OE9A042689"/>
</dbReference>
<comment type="caution">
    <text evidence="1">The sequence shown here is derived from an EMBL/GenBank/DDBJ whole genome shotgun (WGS) entry which is preliminary data.</text>
</comment>
<dbReference type="AlphaFoldDB" id="A0A8S0PM54"/>
<proteinExistence type="predicted"/>
<sequence>MAQPVITPPESHASWKDFNMKNKLWVKIFHTTTTTANPSNASTRLSSDEDSTPVFNFESCNNKMDFMKTLFENNQSIDSILVDHCQPMNPAERTSENTYSFNIDENYNHPTIFFTFPEILQTTDSRLPTVEYMENDLFHSAPNPMGNKFFHSENSDLIMEFNSNFRSMESRASQIYPDELYFSYQWDGGNARSVNLTTNLPTINQGTTFGNTMDMDLMDMVSSS</sequence>
<keyword evidence="2" id="KW-1185">Reference proteome</keyword>
<dbReference type="Proteomes" id="UP000594638">
    <property type="component" value="Unassembled WGS sequence"/>
</dbReference>
<evidence type="ECO:0000313" key="1">
    <source>
        <dbReference type="EMBL" id="CAA2955329.1"/>
    </source>
</evidence>
<name>A0A8S0PM54_OLEEU</name>
<protein>
    <submittedName>
        <fullName evidence="1">Uncharacterized protein</fullName>
    </submittedName>
</protein>
<dbReference type="EMBL" id="CACTIH010000146">
    <property type="protein sequence ID" value="CAA2955329.1"/>
    <property type="molecule type" value="Genomic_DNA"/>
</dbReference>
<evidence type="ECO:0000313" key="2">
    <source>
        <dbReference type="Proteomes" id="UP000594638"/>
    </source>
</evidence>
<gene>
    <name evidence="1" type="ORF">OLEA9_A042689</name>
</gene>